<accession>A0A6L2LTG9</accession>
<comment type="caution">
    <text evidence="2">The sequence shown here is derived from an EMBL/GenBank/DDBJ whole genome shotgun (WGS) entry which is preliminary data.</text>
</comment>
<evidence type="ECO:0000313" key="2">
    <source>
        <dbReference type="EMBL" id="GEU65101.1"/>
    </source>
</evidence>
<dbReference type="PANTHER" id="PTHR42648:SF27">
    <property type="entry name" value="RNA-DIRECTED DNA POLYMERASE"/>
    <property type="match status" value="1"/>
</dbReference>
<dbReference type="AlphaFoldDB" id="A0A6L2LTG9"/>
<dbReference type="CDD" id="cd09272">
    <property type="entry name" value="RNase_HI_RT_Ty1"/>
    <property type="match status" value="1"/>
</dbReference>
<proteinExistence type="predicted"/>
<protein>
    <submittedName>
        <fullName evidence="2">Retrovirus-related Pol polyprotein from transposon TNT 1-94</fullName>
    </submittedName>
</protein>
<organism evidence="2">
    <name type="scientific">Tanacetum cinerariifolium</name>
    <name type="common">Dalmatian daisy</name>
    <name type="synonym">Chrysanthemum cinerariifolium</name>
    <dbReference type="NCBI Taxonomy" id="118510"/>
    <lineage>
        <taxon>Eukaryota</taxon>
        <taxon>Viridiplantae</taxon>
        <taxon>Streptophyta</taxon>
        <taxon>Embryophyta</taxon>
        <taxon>Tracheophyta</taxon>
        <taxon>Spermatophyta</taxon>
        <taxon>Magnoliopsida</taxon>
        <taxon>eudicotyledons</taxon>
        <taxon>Gunneridae</taxon>
        <taxon>Pentapetalae</taxon>
        <taxon>asterids</taxon>
        <taxon>campanulids</taxon>
        <taxon>Asterales</taxon>
        <taxon>Asteraceae</taxon>
        <taxon>Asteroideae</taxon>
        <taxon>Anthemideae</taxon>
        <taxon>Anthemidinae</taxon>
        <taxon>Tanacetum</taxon>
    </lineage>
</organism>
<feature type="domain" description="Retroviral polymerase SH3-like" evidence="1">
    <location>
        <begin position="250"/>
        <end position="310"/>
    </location>
</feature>
<sequence>MVLAGSTRAITVQGRGGVGANTKTRQKYTLDIISEVGLLEAKPAKIPMEQSHHLGLAQGRLFEDLKQYQSQAALHISRNLVFHEWIKHIEVNCHYIHDELVFGNLDARHVNTKEQVADFFTKAVGKVYFDYLLRKFGVQDLHLPTGGDGKEVDTELDGGHDKPLCPPDMLLYSWDGGLDACVDLTRSSPLTQTELVDFVPRPTVIDDAQRKRETDARILNMVPTKKVDKTPYELWQGKVHNLSYLKVWGCEAHVKRHTADKLEQRSVKCIFVGYPKETMGYYFYYPLENKVVVERTIELDDEDTIPSENTSKHPIEAENLAPIIEEDVVPV</sequence>
<dbReference type="InterPro" id="IPR039537">
    <property type="entry name" value="Retrotran_Ty1/copia-like"/>
</dbReference>
<dbReference type="EMBL" id="BKCJ010005137">
    <property type="protein sequence ID" value="GEU65101.1"/>
    <property type="molecule type" value="Genomic_DNA"/>
</dbReference>
<reference evidence="2" key="1">
    <citation type="journal article" date="2019" name="Sci. Rep.">
        <title>Draft genome of Tanacetum cinerariifolium, the natural source of mosquito coil.</title>
        <authorList>
            <person name="Yamashiro T."/>
            <person name="Shiraishi A."/>
            <person name="Satake H."/>
            <person name="Nakayama K."/>
        </authorList>
    </citation>
    <scope>NUCLEOTIDE SEQUENCE</scope>
</reference>
<dbReference type="InterPro" id="IPR057670">
    <property type="entry name" value="SH3_retrovirus"/>
</dbReference>
<dbReference type="Pfam" id="PF25597">
    <property type="entry name" value="SH3_retrovirus"/>
    <property type="match status" value="1"/>
</dbReference>
<evidence type="ECO:0000259" key="1">
    <source>
        <dbReference type="Pfam" id="PF25597"/>
    </source>
</evidence>
<dbReference type="PANTHER" id="PTHR42648">
    <property type="entry name" value="TRANSPOSASE, PUTATIVE-RELATED"/>
    <property type="match status" value="1"/>
</dbReference>
<gene>
    <name evidence="2" type="ORF">Tci_037079</name>
</gene>
<name>A0A6L2LTG9_TANCI</name>